<reference evidence="6" key="1">
    <citation type="submission" date="2015-07" db="EMBL/GenBank/DDBJ databases">
        <authorList>
            <person name="Teixeira M.M."/>
            <person name="Souza R.C."/>
            <person name="Almeida L.G."/>
            <person name="Vicente V.A."/>
            <person name="de Hoog S."/>
            <person name="Bocca A.L."/>
            <person name="de Almeida S.R."/>
            <person name="Vasconcelos A.T."/>
            <person name="Felipe M.S."/>
        </authorList>
    </citation>
    <scope>NUCLEOTIDE SEQUENCE [LARGE SCALE GENOMIC DNA]</scope>
    <source>
        <strain evidence="6">KSF</strain>
    </source>
</reference>
<evidence type="ECO:0000256" key="4">
    <source>
        <dbReference type="SAM" id="MobiDB-lite"/>
    </source>
</evidence>
<evidence type="ECO:0000313" key="6">
    <source>
        <dbReference type="Proteomes" id="UP000094526"/>
    </source>
</evidence>
<keyword evidence="1" id="KW-0805">Transcription regulation</keyword>
<feature type="compositionally biased region" description="Low complexity" evidence="4">
    <location>
        <begin position="289"/>
        <end position="306"/>
    </location>
</feature>
<feature type="compositionally biased region" description="Low complexity" evidence="4">
    <location>
        <begin position="635"/>
        <end position="645"/>
    </location>
</feature>
<dbReference type="AlphaFoldDB" id="A0A1C1CYC2"/>
<feature type="region of interest" description="Disordered" evidence="4">
    <location>
        <begin position="260"/>
        <end position="323"/>
    </location>
</feature>
<feature type="compositionally biased region" description="Basic and acidic residues" evidence="4">
    <location>
        <begin position="888"/>
        <end position="897"/>
    </location>
</feature>
<organism evidence="5 6">
    <name type="scientific">Cladophialophora carrionii</name>
    <dbReference type="NCBI Taxonomy" id="86049"/>
    <lineage>
        <taxon>Eukaryota</taxon>
        <taxon>Fungi</taxon>
        <taxon>Dikarya</taxon>
        <taxon>Ascomycota</taxon>
        <taxon>Pezizomycotina</taxon>
        <taxon>Eurotiomycetes</taxon>
        <taxon>Chaetothyriomycetidae</taxon>
        <taxon>Chaetothyriales</taxon>
        <taxon>Herpotrichiellaceae</taxon>
        <taxon>Cladophialophora</taxon>
    </lineage>
</organism>
<keyword evidence="2" id="KW-0804">Transcription</keyword>
<keyword evidence="6" id="KW-1185">Reference proteome</keyword>
<feature type="compositionally biased region" description="Polar residues" evidence="4">
    <location>
        <begin position="646"/>
        <end position="655"/>
    </location>
</feature>
<feature type="compositionally biased region" description="Polar residues" evidence="4">
    <location>
        <begin position="351"/>
        <end position="371"/>
    </location>
</feature>
<feature type="compositionally biased region" description="Basic residues" evidence="4">
    <location>
        <begin position="949"/>
        <end position="960"/>
    </location>
</feature>
<feature type="region of interest" description="Disordered" evidence="4">
    <location>
        <begin position="546"/>
        <end position="584"/>
    </location>
</feature>
<accession>A0A1C1CYC2</accession>
<feature type="compositionally biased region" description="Basic and acidic residues" evidence="4">
    <location>
        <begin position="12"/>
        <end position="23"/>
    </location>
</feature>
<feature type="region of interest" description="Disordered" evidence="4">
    <location>
        <begin position="790"/>
        <end position="960"/>
    </location>
</feature>
<dbReference type="EMBL" id="LGRB01000008">
    <property type="protein sequence ID" value="OCT53428.1"/>
    <property type="molecule type" value="Genomic_DNA"/>
</dbReference>
<evidence type="ECO:0000256" key="1">
    <source>
        <dbReference type="ARBA" id="ARBA00023015"/>
    </source>
</evidence>
<proteinExistence type="predicted"/>
<feature type="region of interest" description="Disordered" evidence="4">
    <location>
        <begin position="1"/>
        <end position="41"/>
    </location>
</feature>
<dbReference type="GO" id="GO:0008270">
    <property type="term" value="F:zinc ion binding"/>
    <property type="evidence" value="ECO:0007669"/>
    <property type="project" value="InterPro"/>
</dbReference>
<gene>
    <name evidence="5" type="ORF">CLCR_09547</name>
</gene>
<protein>
    <recommendedName>
        <fullName evidence="7">Zn(2)-C6 fungal-type domain-containing protein</fullName>
    </recommendedName>
</protein>
<feature type="compositionally biased region" description="Basic and acidic residues" evidence="4">
    <location>
        <begin position="740"/>
        <end position="753"/>
    </location>
</feature>
<evidence type="ECO:0008006" key="7">
    <source>
        <dbReference type="Google" id="ProtNLM"/>
    </source>
</evidence>
<name>A0A1C1CYC2_9EURO</name>
<evidence type="ECO:0000256" key="3">
    <source>
        <dbReference type="ARBA" id="ARBA00023242"/>
    </source>
</evidence>
<dbReference type="VEuPathDB" id="FungiDB:CLCR_09547"/>
<dbReference type="OrthoDB" id="4116881at2759"/>
<feature type="compositionally biased region" description="Polar residues" evidence="4">
    <location>
        <begin position="710"/>
        <end position="720"/>
    </location>
</feature>
<dbReference type="InterPro" id="IPR001138">
    <property type="entry name" value="Zn2Cys6_DnaBD"/>
</dbReference>
<evidence type="ECO:0000313" key="5">
    <source>
        <dbReference type="EMBL" id="OCT53428.1"/>
    </source>
</evidence>
<evidence type="ECO:0000256" key="2">
    <source>
        <dbReference type="ARBA" id="ARBA00023163"/>
    </source>
</evidence>
<feature type="compositionally biased region" description="Polar residues" evidence="4">
    <location>
        <begin position="830"/>
        <end position="850"/>
    </location>
</feature>
<feature type="compositionally biased region" description="Polar residues" evidence="4">
    <location>
        <begin position="546"/>
        <end position="559"/>
    </location>
</feature>
<feature type="compositionally biased region" description="Basic and acidic residues" evidence="4">
    <location>
        <begin position="262"/>
        <end position="271"/>
    </location>
</feature>
<feature type="region of interest" description="Disordered" evidence="4">
    <location>
        <begin position="670"/>
        <end position="756"/>
    </location>
</feature>
<dbReference type="Proteomes" id="UP000094526">
    <property type="component" value="Unassembled WGS sequence"/>
</dbReference>
<feature type="region of interest" description="Disordered" evidence="4">
    <location>
        <begin position="351"/>
        <end position="373"/>
    </location>
</feature>
<sequence>MLPSSALPKYQEMMRQEGSDLTRRVQPPGQINGVVSGGGRRVYTSHDTRRNELHDRPTAHHLSERAQLMVRLPDLPDIRRTLFEIPSGQLQAISRSDRLYRSTCDSHKSWVQKESKSLTSHYIRCLGRGPDANLLTWPELKAEARKLMGSTLYQQIIQWTRQQPNLNFKLGDGTELVDRQLSFLTIRMNHHDPIPHTASIQVQTERTRKHRIVAMLQQRQNLREWTIAVAEQARLCVGQRYRKELDHVLDFWTGKVESLEEFTERNRKENTGLRSDMLPVGAQPAGSTAQVQEQEQPQVQSPMQAQVHDQSSQSEVSARRQEQQVDYTPLLERAQQKARIPTSLHNQSQVEALNQPQTQPQSLRSIQTQGQKQEHVDTETTGSIRAYGHHHVQANAQMTDSAQARAQATEPIQLKACRDVNIISPAAGRTPARDEAQEEVCNQSSEPEQLHTITQFQAQVQIAASSCEEVSTGASNPVPKENVVHEYEQHEDLGQIQQQGLPRAYSQKAVLAPELVSLTAPSAAPVQIQAHVPLHVEEMSPLQAQEEIQQHTQKLSPSRAQEEIQQHTQKLSPVHAPLTQPKPAEAPEESLFQWVIQAGLQHSLQGDSQGSLAAQNAAPLTSRDCIQDKVTARVQEQPQQAPQAEGQLSSEQQNPDGMLVEGQVHETVPCEERDQTQAEQSESQEAQLHAAKLDTIENPVVATDEEVVEQGSQPPAQLSHAQRVEDDNVDTTRPSDSGPQEEKTAKAPDEKCHHCTKSKLRCNGERPCQFCVKYRKCCYDLNARPARNMRGRNLKTASRSAAKDGKRQAAAPETGDEQPPRQPKPLEEVLSTQQESAGQSQEATTTNNVDATGLDTHLSDDDGGGGGDTERLESIAASETLHPAQNQGEHHGYDTKQQRQQRQQQQQQQQQQTQSHPTKAARKPKQETPKARNVTTRLAGQKEAEQGRRSLRTMAHRSHT</sequence>
<dbReference type="GO" id="GO:0000981">
    <property type="term" value="F:DNA-binding transcription factor activity, RNA polymerase II-specific"/>
    <property type="evidence" value="ECO:0007669"/>
    <property type="project" value="InterPro"/>
</dbReference>
<feature type="compositionally biased region" description="Polar residues" evidence="4">
    <location>
        <begin position="307"/>
        <end position="316"/>
    </location>
</feature>
<feature type="compositionally biased region" description="Low complexity" evidence="4">
    <location>
        <begin position="677"/>
        <end position="687"/>
    </location>
</feature>
<dbReference type="CDD" id="cd00067">
    <property type="entry name" value="GAL4"/>
    <property type="match status" value="1"/>
</dbReference>
<dbReference type="VEuPathDB" id="FungiDB:G647_00395"/>
<comment type="caution">
    <text evidence="5">The sequence shown here is derived from an EMBL/GenBank/DDBJ whole genome shotgun (WGS) entry which is preliminary data.</text>
</comment>
<feature type="region of interest" description="Disordered" evidence="4">
    <location>
        <begin position="633"/>
        <end position="655"/>
    </location>
</feature>
<feature type="compositionally biased region" description="Low complexity" evidence="4">
    <location>
        <begin position="898"/>
        <end position="914"/>
    </location>
</feature>
<keyword evidence="3" id="KW-0539">Nucleus</keyword>